<dbReference type="AlphaFoldDB" id="A0A9P5WVU8"/>
<gene>
    <name evidence="2" type="ORF">P691DRAFT_785675</name>
</gene>
<sequence length="360" mass="40468">MGGMLGRHLYWSNASNMVFAGSTARATTQAALDDREFMIDYKTGVYHTAQQGLPMNPIEVDKLIKFIYNDMKIWGYAIAQFFAPEDLGKGHTSQVQFTCLMAILIATPGLYRSHIDLWNECHPEQPFIAQTGKTHYYWHLVLTPGTSANLTLDTVAEVLIHNGVDPREINHSYTFSVNYLDQIYIDDPIHHSLFNVADNHHLHALQLHGVPPAIPKFDGWTLPSEINLIWMYYFESRICSEENRKIMDVSGWRIVGDPYWESVSECRPQSFRYKSLGLAAPLLSLNPNIAGSSSLAPGNGFATIEQEAPPLDETVEPDSLPLDNEPVDIDAPKSTSMMVNTVVKICHAPTEQLHYTVILH</sequence>
<name>A0A9P5WVU8_9AGAR</name>
<dbReference type="Proteomes" id="UP000807342">
    <property type="component" value="Unassembled WGS sequence"/>
</dbReference>
<dbReference type="EMBL" id="MU153784">
    <property type="protein sequence ID" value="KAF9439638.1"/>
    <property type="molecule type" value="Genomic_DNA"/>
</dbReference>
<accession>A0A9P5WVU8</accession>
<feature type="region of interest" description="Disordered" evidence="1">
    <location>
        <begin position="312"/>
        <end position="331"/>
    </location>
</feature>
<proteinExistence type="predicted"/>
<evidence type="ECO:0000313" key="3">
    <source>
        <dbReference type="Proteomes" id="UP000807342"/>
    </source>
</evidence>
<keyword evidence="3" id="KW-1185">Reference proteome</keyword>
<evidence type="ECO:0000313" key="2">
    <source>
        <dbReference type="EMBL" id="KAF9439638.1"/>
    </source>
</evidence>
<reference evidence="2" key="1">
    <citation type="submission" date="2020-11" db="EMBL/GenBank/DDBJ databases">
        <authorList>
            <consortium name="DOE Joint Genome Institute"/>
            <person name="Ahrendt S."/>
            <person name="Riley R."/>
            <person name="Andreopoulos W."/>
            <person name="Labutti K."/>
            <person name="Pangilinan J."/>
            <person name="Ruiz-Duenas F.J."/>
            <person name="Barrasa J.M."/>
            <person name="Sanchez-Garcia M."/>
            <person name="Camarero S."/>
            <person name="Miyauchi S."/>
            <person name="Serrano A."/>
            <person name="Linde D."/>
            <person name="Babiker R."/>
            <person name="Drula E."/>
            <person name="Ayuso-Fernandez I."/>
            <person name="Pacheco R."/>
            <person name="Padilla G."/>
            <person name="Ferreira P."/>
            <person name="Barriuso J."/>
            <person name="Kellner H."/>
            <person name="Castanera R."/>
            <person name="Alfaro M."/>
            <person name="Ramirez L."/>
            <person name="Pisabarro A.G."/>
            <person name="Kuo A."/>
            <person name="Tritt A."/>
            <person name="Lipzen A."/>
            <person name="He G."/>
            <person name="Yan M."/>
            <person name="Ng V."/>
            <person name="Cullen D."/>
            <person name="Martin F."/>
            <person name="Rosso M.-N."/>
            <person name="Henrissat B."/>
            <person name="Hibbett D."/>
            <person name="Martinez A.T."/>
            <person name="Grigoriev I.V."/>
        </authorList>
    </citation>
    <scope>NUCLEOTIDE SEQUENCE</scope>
    <source>
        <strain evidence="2">MF-IS2</strain>
    </source>
</reference>
<organism evidence="2 3">
    <name type="scientific">Macrolepiota fuliginosa MF-IS2</name>
    <dbReference type="NCBI Taxonomy" id="1400762"/>
    <lineage>
        <taxon>Eukaryota</taxon>
        <taxon>Fungi</taxon>
        <taxon>Dikarya</taxon>
        <taxon>Basidiomycota</taxon>
        <taxon>Agaricomycotina</taxon>
        <taxon>Agaricomycetes</taxon>
        <taxon>Agaricomycetidae</taxon>
        <taxon>Agaricales</taxon>
        <taxon>Agaricineae</taxon>
        <taxon>Agaricaceae</taxon>
        <taxon>Macrolepiota</taxon>
    </lineage>
</organism>
<evidence type="ECO:0000256" key="1">
    <source>
        <dbReference type="SAM" id="MobiDB-lite"/>
    </source>
</evidence>
<comment type="caution">
    <text evidence="2">The sequence shown here is derived from an EMBL/GenBank/DDBJ whole genome shotgun (WGS) entry which is preliminary data.</text>
</comment>
<protein>
    <submittedName>
        <fullName evidence="2">Uncharacterized protein</fullName>
    </submittedName>
</protein>
<dbReference type="OrthoDB" id="2947350at2759"/>